<evidence type="ECO:0000256" key="2">
    <source>
        <dbReference type="SAM" id="SignalP"/>
    </source>
</evidence>
<organism evidence="3 4">
    <name type="scientific">Alkalilimnicola ehrlichii</name>
    <dbReference type="NCBI Taxonomy" id="351052"/>
    <lineage>
        <taxon>Bacteria</taxon>
        <taxon>Pseudomonadati</taxon>
        <taxon>Pseudomonadota</taxon>
        <taxon>Gammaproteobacteria</taxon>
        <taxon>Chromatiales</taxon>
        <taxon>Ectothiorhodospiraceae</taxon>
        <taxon>Alkalilimnicola</taxon>
    </lineage>
</organism>
<dbReference type="Gene3D" id="1.25.40.20">
    <property type="entry name" value="Ankyrin repeat-containing domain"/>
    <property type="match status" value="1"/>
</dbReference>
<dbReference type="AlphaFoldDB" id="A0A3E0WYT9"/>
<gene>
    <name evidence="3" type="ORF">CAL65_08565</name>
</gene>
<comment type="caution">
    <text evidence="3">The sequence shown here is derived from an EMBL/GenBank/DDBJ whole genome shotgun (WGS) entry which is preliminary data.</text>
</comment>
<feature type="chain" id="PRO_5017749990" evidence="2">
    <location>
        <begin position="36"/>
        <end position="221"/>
    </location>
</feature>
<evidence type="ECO:0000313" key="4">
    <source>
        <dbReference type="Proteomes" id="UP000256763"/>
    </source>
</evidence>
<dbReference type="PROSITE" id="PS50088">
    <property type="entry name" value="ANK_REPEAT"/>
    <property type="match status" value="1"/>
</dbReference>
<keyword evidence="2" id="KW-0732">Signal</keyword>
<dbReference type="PANTHER" id="PTHR44207:SF1">
    <property type="entry name" value="SURFACE ANTIGEN BSPA-LIKE"/>
    <property type="match status" value="1"/>
</dbReference>
<dbReference type="Proteomes" id="UP000256763">
    <property type="component" value="Unassembled WGS sequence"/>
</dbReference>
<keyword evidence="1" id="KW-0040">ANK repeat</keyword>
<dbReference type="EMBL" id="NFZW01000007">
    <property type="protein sequence ID" value="RFA37351.1"/>
    <property type="molecule type" value="Genomic_DNA"/>
</dbReference>
<protein>
    <submittedName>
        <fullName evidence="3">Uncharacterized protein</fullName>
    </submittedName>
</protein>
<sequence length="221" mass="23701">MAVPCFDNGGRMKFIGSYKRTLLLFSLLFAATSHAATPNPCHTMAQSVPENRVLPLLETSDGSDTVYGKSIIAYAAIMGELDKVKAWVSEDNWRELEPDILIDAAAAGQTEIVKTLLNMGVDPDWREEGGPTALIAVAGCERLEMLTLLLDAGADPNARNADGIDALMVGIGFGDVEVVRTLLDAGFDLSQSRLANGLGPFDLVRGGENKEILSVLEDYTN</sequence>
<dbReference type="SMART" id="SM00248">
    <property type="entry name" value="ANK"/>
    <property type="match status" value="4"/>
</dbReference>
<keyword evidence="4" id="KW-1185">Reference proteome</keyword>
<dbReference type="InterPro" id="IPR036770">
    <property type="entry name" value="Ankyrin_rpt-contain_sf"/>
</dbReference>
<evidence type="ECO:0000256" key="1">
    <source>
        <dbReference type="PROSITE-ProRule" id="PRU00023"/>
    </source>
</evidence>
<name>A0A3E0WYT9_9GAMM</name>
<feature type="repeat" description="ANK" evidence="1">
    <location>
        <begin position="129"/>
        <end position="161"/>
    </location>
</feature>
<dbReference type="PANTHER" id="PTHR44207">
    <property type="entry name" value="SURFACE ANTIGEN BSPA-LIKE-RELATED"/>
    <property type="match status" value="1"/>
</dbReference>
<proteinExistence type="predicted"/>
<evidence type="ECO:0000313" key="3">
    <source>
        <dbReference type="EMBL" id="RFA37351.1"/>
    </source>
</evidence>
<reference evidence="4" key="1">
    <citation type="submission" date="2017-05" db="EMBL/GenBank/DDBJ databases">
        <authorList>
            <person name="Sharma S."/>
            <person name="Sidhu C."/>
            <person name="Pinnaka A.K."/>
        </authorList>
    </citation>
    <scope>NUCLEOTIDE SEQUENCE [LARGE SCALE GENOMIC DNA]</scope>
    <source>
        <strain evidence="4">AK93</strain>
    </source>
</reference>
<dbReference type="OrthoDB" id="6020170at2"/>
<accession>A0A3E0WYT9</accession>
<dbReference type="InterPro" id="IPR002110">
    <property type="entry name" value="Ankyrin_rpt"/>
</dbReference>
<dbReference type="Pfam" id="PF12796">
    <property type="entry name" value="Ank_2"/>
    <property type="match status" value="1"/>
</dbReference>
<dbReference type="SUPFAM" id="SSF48403">
    <property type="entry name" value="Ankyrin repeat"/>
    <property type="match status" value="1"/>
</dbReference>
<feature type="signal peptide" evidence="2">
    <location>
        <begin position="1"/>
        <end position="35"/>
    </location>
</feature>